<dbReference type="InterPro" id="IPR023753">
    <property type="entry name" value="FAD/NAD-binding_dom"/>
</dbReference>
<evidence type="ECO:0000256" key="5">
    <source>
        <dbReference type="ARBA" id="ARBA00022643"/>
    </source>
</evidence>
<dbReference type="EMBL" id="JAUOZU010000017">
    <property type="protein sequence ID" value="MDO6966341.1"/>
    <property type="molecule type" value="Genomic_DNA"/>
</dbReference>
<reference evidence="12" key="1">
    <citation type="journal article" date="2015" name="Int. J. Syst. Evol. Microbiol.">
        <title>Rhizobium alvei sp. nov., isolated from a freshwater river.</title>
        <authorList>
            <person name="Sheu S.Y."/>
            <person name="Huang H.W."/>
            <person name="Young C.C."/>
            <person name="Chen W.M."/>
        </authorList>
    </citation>
    <scope>NUCLEOTIDE SEQUENCE</scope>
    <source>
        <strain evidence="12">TNR-22</strain>
    </source>
</reference>
<keyword evidence="6" id="KW-0479">Metal-binding</keyword>
<evidence type="ECO:0000256" key="9">
    <source>
        <dbReference type="ARBA" id="ARBA00023014"/>
    </source>
</evidence>
<comment type="cofactor">
    <cofactor evidence="1">
        <name>FMN</name>
        <dbReference type="ChEBI" id="CHEBI:58210"/>
    </cofactor>
</comment>
<dbReference type="PANTHER" id="PTHR42917">
    <property type="entry name" value="2,4-DIENOYL-COA REDUCTASE"/>
    <property type="match status" value="1"/>
</dbReference>
<evidence type="ECO:0000256" key="1">
    <source>
        <dbReference type="ARBA" id="ARBA00001917"/>
    </source>
</evidence>
<keyword evidence="8" id="KW-0408">Iron</keyword>
<dbReference type="InterPro" id="IPR036188">
    <property type="entry name" value="FAD/NAD-bd_sf"/>
</dbReference>
<dbReference type="RefSeq" id="WP_304378264.1">
    <property type="nucleotide sequence ID" value="NZ_JAUOZU010000017.1"/>
</dbReference>
<comment type="caution">
    <text evidence="12">The sequence shown here is derived from an EMBL/GenBank/DDBJ whole genome shotgun (WGS) entry which is preliminary data.</text>
</comment>
<sequence>MNVMAKPQSRYDVLFEPVRIGPVTAPNRFFQVPHASGMTNALPRVRAGFREMKAEGGWGVICTGACSIDVSSDDTPLPMATMWDDNDIRAHAMMTDAVHKHGALAGVELWHGGASVMNRSSRIAPLSPSGIPWMATHVGFMGNLRPRSMDKQDIRDVLRWQAEGARKARSAGFDVVYVYAGMGYLGYEFLLPEYNHRSDEYGGSLENRVRFVREMIEVTKEAVGQDCGVALRISLEELRGRPGQNLASEAHEVIALLADVPDLFDVKMDSSPTDCSASRFTGEGSHEPVIDFVKTLTDKPVVGVGRFTSPDTMVSQIRRGVLDFIGGARPSIADPFLPNKIREGRIEEIRECIGCNICISSWHDGVPVRCTQNPTAGEEWRRGWHPENPGRAEKGERVLVIGGGPAGLEAALTLGRRGHEVTLADAGSIFGGRLTFERTLPGLSAWNRVVDYRLGRLNEMPNVSLYLESRLGASDIADLAPDHVVVATGSRWSNFTYSSMEIPVGRITHPNVFTPDDIAAGRLPVGPTLVFDFDNYYMGGVLTEHLAALGIPVSYATPAGQASAWTIMTNELPLVHRALAKRNVPVTTLVTVSAFDGKAATLTQIFTGEQTAFACENLVIVGLRLPNDELYQSLIADPAFLAAAGIKTVERIGDALAPGAIVHAVHSGHRYGRELGLQPQPFRRDAPVVDFEPAFTSRAGLAEG</sequence>
<dbReference type="Pfam" id="PF00724">
    <property type="entry name" value="Oxidored_FMN"/>
    <property type="match status" value="1"/>
</dbReference>
<organism evidence="12 13">
    <name type="scientific">Rhizobium alvei</name>
    <dbReference type="NCBI Taxonomy" id="1132659"/>
    <lineage>
        <taxon>Bacteria</taxon>
        <taxon>Pseudomonadati</taxon>
        <taxon>Pseudomonadota</taxon>
        <taxon>Alphaproteobacteria</taxon>
        <taxon>Hyphomicrobiales</taxon>
        <taxon>Rhizobiaceae</taxon>
        <taxon>Rhizobium/Agrobacterium group</taxon>
        <taxon>Rhizobium</taxon>
    </lineage>
</organism>
<dbReference type="Gene3D" id="3.20.20.70">
    <property type="entry name" value="Aldolase class I"/>
    <property type="match status" value="1"/>
</dbReference>
<dbReference type="SUPFAM" id="SSF51905">
    <property type="entry name" value="FAD/NAD(P)-binding domain"/>
    <property type="match status" value="1"/>
</dbReference>
<keyword evidence="9" id="KW-0411">Iron-sulfur</keyword>
<evidence type="ECO:0000256" key="8">
    <source>
        <dbReference type="ARBA" id="ARBA00023004"/>
    </source>
</evidence>
<dbReference type="CDD" id="cd02929">
    <property type="entry name" value="TMADH_HD_FMN"/>
    <property type="match status" value="1"/>
</dbReference>
<keyword evidence="4" id="KW-0285">Flavoprotein</keyword>
<dbReference type="Pfam" id="PF07992">
    <property type="entry name" value="Pyr_redox_2"/>
    <property type="match status" value="1"/>
</dbReference>
<dbReference type="InterPro" id="IPR051793">
    <property type="entry name" value="NADH:flavin_oxidoreductase"/>
</dbReference>
<dbReference type="InterPro" id="IPR037348">
    <property type="entry name" value="TMADH/DMDH_FMN-bd"/>
</dbReference>
<feature type="domain" description="NADH:flavin oxidoreductase/NADH oxidase N-terminal" evidence="10">
    <location>
        <begin position="14"/>
        <end position="346"/>
    </location>
</feature>
<reference evidence="12" key="2">
    <citation type="submission" date="2023-07" db="EMBL/GenBank/DDBJ databases">
        <authorList>
            <person name="Shen H."/>
        </authorList>
    </citation>
    <scope>NUCLEOTIDE SEQUENCE</scope>
    <source>
        <strain evidence="12">TNR-22</strain>
    </source>
</reference>
<dbReference type="InterPro" id="IPR013785">
    <property type="entry name" value="Aldolase_TIM"/>
</dbReference>
<dbReference type="PRINTS" id="PR00368">
    <property type="entry name" value="FADPNR"/>
</dbReference>
<accession>A0ABT8YRS4</accession>
<proteinExistence type="inferred from homology"/>
<evidence type="ECO:0000256" key="7">
    <source>
        <dbReference type="ARBA" id="ARBA00023002"/>
    </source>
</evidence>
<dbReference type="Gene3D" id="3.40.50.720">
    <property type="entry name" value="NAD(P)-binding Rossmann-like Domain"/>
    <property type="match status" value="1"/>
</dbReference>
<evidence type="ECO:0000256" key="2">
    <source>
        <dbReference type="ARBA" id="ARBA00001966"/>
    </source>
</evidence>
<evidence type="ECO:0000259" key="11">
    <source>
        <dbReference type="Pfam" id="PF07992"/>
    </source>
</evidence>
<dbReference type="InterPro" id="IPR001155">
    <property type="entry name" value="OxRdtase_FMN_N"/>
</dbReference>
<comment type="similarity">
    <text evidence="3">In the N-terminal section; belongs to the NADH:flavin oxidoreductase/NADH oxidase family.</text>
</comment>
<dbReference type="Gene3D" id="3.50.50.60">
    <property type="entry name" value="FAD/NAD(P)-binding domain"/>
    <property type="match status" value="1"/>
</dbReference>
<evidence type="ECO:0000256" key="4">
    <source>
        <dbReference type="ARBA" id="ARBA00022630"/>
    </source>
</evidence>
<evidence type="ECO:0000256" key="3">
    <source>
        <dbReference type="ARBA" id="ARBA00011048"/>
    </source>
</evidence>
<dbReference type="PANTHER" id="PTHR42917:SF2">
    <property type="entry name" value="2,4-DIENOYL-COA REDUCTASE [(2E)-ENOYL-COA-PRODUCING]"/>
    <property type="match status" value="1"/>
</dbReference>
<keyword evidence="7" id="KW-0560">Oxidoreductase</keyword>
<dbReference type="SUPFAM" id="SSF51971">
    <property type="entry name" value="Nucleotide-binding domain"/>
    <property type="match status" value="1"/>
</dbReference>
<evidence type="ECO:0000313" key="12">
    <source>
        <dbReference type="EMBL" id="MDO6966341.1"/>
    </source>
</evidence>
<comment type="cofactor">
    <cofactor evidence="2">
        <name>[4Fe-4S] cluster</name>
        <dbReference type="ChEBI" id="CHEBI:49883"/>
    </cofactor>
</comment>
<evidence type="ECO:0000256" key="6">
    <source>
        <dbReference type="ARBA" id="ARBA00022723"/>
    </source>
</evidence>
<evidence type="ECO:0000313" key="13">
    <source>
        <dbReference type="Proteomes" id="UP001174932"/>
    </source>
</evidence>
<feature type="domain" description="FAD/NAD(P)-binding" evidence="11">
    <location>
        <begin position="397"/>
        <end position="500"/>
    </location>
</feature>
<protein>
    <submittedName>
        <fullName evidence="12">FAD-dependent oxidoreductase</fullName>
    </submittedName>
</protein>
<keyword evidence="5" id="KW-0288">FMN</keyword>
<name>A0ABT8YRS4_9HYPH</name>
<keyword evidence="13" id="KW-1185">Reference proteome</keyword>
<dbReference type="SUPFAM" id="SSF51395">
    <property type="entry name" value="FMN-linked oxidoreductases"/>
    <property type="match status" value="1"/>
</dbReference>
<dbReference type="Proteomes" id="UP001174932">
    <property type="component" value="Unassembled WGS sequence"/>
</dbReference>
<evidence type="ECO:0000259" key="10">
    <source>
        <dbReference type="Pfam" id="PF00724"/>
    </source>
</evidence>
<gene>
    <name evidence="12" type="ORF">Q4481_20510</name>
</gene>